<keyword evidence="7" id="KW-1185">Reference proteome</keyword>
<dbReference type="Proteomes" id="UP000727456">
    <property type="component" value="Unassembled WGS sequence"/>
</dbReference>
<evidence type="ECO:0000259" key="4">
    <source>
        <dbReference type="Pfam" id="PF00561"/>
    </source>
</evidence>
<sequence length="567" mass="62336">MADVDQIELKGRALLDELAHWTGIIGQAQQLLMEYGATAALQALDGFNDTLGKALPNFAETADGGRAGWDEAMAFLQKMLPGKASASEWQQPLFDLFNQSYEIFASTLLGRIAEAEMLDPRQRDQLRFTTQTALDAMSPRNFALTNPKVIDRIIETRGANLITGMERMLKDAAAGQIRHVSPDAFEIGRNIAATPGKVVYENRLFQLIHYTPTTPKVDAIPIVIFPPWINRFYILDLGPKKSFVKWALDQGLSVFMVSWKSADASIADVAMDDYVIAGEYEAITVVRQLLGVPSVHVVGYCVAGTALAMLLAWAAATGHAEDIASATFFTAQVDFADAGELSLMIDDSQMAMIDALVTDGVLDGRYMAASFNLLRSRDLIWNYVVNHYLLAEDYAAFDLLHWNSDVTNLPADWHRKYLTDLYRDNLLVQPGGTSIGGVPIDLTKVKTPAFIQAGREDHIAPAQSVWKVTHHFKGPLTFVLAGSGHIAGVVNPPAANRYGYWTNDQKAETLDDFIAGATEHQGSWWPAWRAWLKARSDGEVKATGARIPGQGPLPAIEDAPGRYVRTR</sequence>
<feature type="domain" description="Poly-beta-hydroxybutyrate polymerase N-terminal" evidence="5">
    <location>
        <begin position="86"/>
        <end position="247"/>
    </location>
</feature>
<evidence type="ECO:0000313" key="6">
    <source>
        <dbReference type="EMBL" id="NIJ08235.1"/>
    </source>
</evidence>
<proteinExistence type="predicted"/>
<dbReference type="InterPro" id="IPR029058">
    <property type="entry name" value="AB_hydrolase_fold"/>
</dbReference>
<dbReference type="PANTHER" id="PTHR36837:SF5">
    <property type="entry name" value="POLY-3-HYDROXYBUTYRATE SYNTHASE"/>
    <property type="match status" value="1"/>
</dbReference>
<evidence type="ECO:0000313" key="7">
    <source>
        <dbReference type="Proteomes" id="UP000727456"/>
    </source>
</evidence>
<keyword evidence="1 6" id="KW-0808">Transferase</keyword>
<comment type="caution">
    <text evidence="6">The sequence shown here is derived from an EMBL/GenBank/DDBJ whole genome shotgun (WGS) entry which is preliminary data.</text>
</comment>
<organism evidence="6 7">
    <name type="scientific">Sphingomonas vulcanisoli</name>
    <dbReference type="NCBI Taxonomy" id="1658060"/>
    <lineage>
        <taxon>Bacteria</taxon>
        <taxon>Pseudomonadati</taxon>
        <taxon>Pseudomonadota</taxon>
        <taxon>Alphaproteobacteria</taxon>
        <taxon>Sphingomonadales</taxon>
        <taxon>Sphingomonadaceae</taxon>
        <taxon>Sphingomonas</taxon>
    </lineage>
</organism>
<evidence type="ECO:0000256" key="1">
    <source>
        <dbReference type="ARBA" id="ARBA00022679"/>
    </source>
</evidence>
<evidence type="ECO:0000256" key="2">
    <source>
        <dbReference type="ARBA" id="ARBA00023315"/>
    </source>
</evidence>
<name>A0ABX0TV58_9SPHN</name>
<dbReference type="Pfam" id="PF07167">
    <property type="entry name" value="PhaC_N"/>
    <property type="match status" value="1"/>
</dbReference>
<dbReference type="InterPro" id="IPR051321">
    <property type="entry name" value="PHA/PHB_synthase"/>
</dbReference>
<dbReference type="EC" id="2.3.1.-" evidence="6"/>
<dbReference type="EMBL" id="JAAOZC010000004">
    <property type="protein sequence ID" value="NIJ08235.1"/>
    <property type="molecule type" value="Genomic_DNA"/>
</dbReference>
<protein>
    <submittedName>
        <fullName evidence="6">Polyhydroxyalkanoate synthase</fullName>
        <ecNumber evidence="6">2.3.1.-</ecNumber>
    </submittedName>
</protein>
<feature type="region of interest" description="Disordered" evidence="3">
    <location>
        <begin position="543"/>
        <end position="567"/>
    </location>
</feature>
<reference evidence="6 7" key="1">
    <citation type="submission" date="2020-03" db="EMBL/GenBank/DDBJ databases">
        <title>Genomic Encyclopedia of Type Strains, Phase III (KMG-III): the genomes of soil and plant-associated and newly described type strains.</title>
        <authorList>
            <person name="Whitman W."/>
        </authorList>
    </citation>
    <scope>NUCLEOTIDE SEQUENCE [LARGE SCALE GENOMIC DNA]</scope>
    <source>
        <strain evidence="6 7">CECT 8804</strain>
    </source>
</reference>
<evidence type="ECO:0000259" key="5">
    <source>
        <dbReference type="Pfam" id="PF07167"/>
    </source>
</evidence>
<dbReference type="InterPro" id="IPR010941">
    <property type="entry name" value="PhaC_N"/>
</dbReference>
<dbReference type="RefSeq" id="WP_167073086.1">
    <property type="nucleotide sequence ID" value="NZ_JAAOZC010000004.1"/>
</dbReference>
<dbReference type="PANTHER" id="PTHR36837">
    <property type="entry name" value="POLY(3-HYDROXYALKANOATE) POLYMERASE SUBUNIT PHAC"/>
    <property type="match status" value="1"/>
</dbReference>
<feature type="domain" description="AB hydrolase-1" evidence="4">
    <location>
        <begin position="263"/>
        <end position="491"/>
    </location>
</feature>
<keyword evidence="2 6" id="KW-0012">Acyltransferase</keyword>
<dbReference type="Pfam" id="PF00561">
    <property type="entry name" value="Abhydrolase_1"/>
    <property type="match status" value="1"/>
</dbReference>
<dbReference type="SUPFAM" id="SSF53474">
    <property type="entry name" value="alpha/beta-Hydrolases"/>
    <property type="match status" value="1"/>
</dbReference>
<dbReference type="InterPro" id="IPR000073">
    <property type="entry name" value="AB_hydrolase_1"/>
</dbReference>
<gene>
    <name evidence="6" type="ORF">FHS31_001852</name>
</gene>
<dbReference type="GO" id="GO:0016746">
    <property type="term" value="F:acyltransferase activity"/>
    <property type="evidence" value="ECO:0007669"/>
    <property type="project" value="UniProtKB-KW"/>
</dbReference>
<dbReference type="Gene3D" id="3.40.50.1820">
    <property type="entry name" value="alpha/beta hydrolase"/>
    <property type="match status" value="1"/>
</dbReference>
<evidence type="ECO:0000256" key="3">
    <source>
        <dbReference type="SAM" id="MobiDB-lite"/>
    </source>
</evidence>
<accession>A0ABX0TV58</accession>